<dbReference type="GO" id="GO:0005975">
    <property type="term" value="P:carbohydrate metabolic process"/>
    <property type="evidence" value="ECO:0007669"/>
    <property type="project" value="UniProtKB-ARBA"/>
</dbReference>
<organism evidence="6 7">
    <name type="scientific">Solirubrobacter pauli</name>
    <dbReference type="NCBI Taxonomy" id="166793"/>
    <lineage>
        <taxon>Bacteria</taxon>
        <taxon>Bacillati</taxon>
        <taxon>Actinomycetota</taxon>
        <taxon>Thermoleophilia</taxon>
        <taxon>Solirubrobacterales</taxon>
        <taxon>Solirubrobacteraceae</taxon>
        <taxon>Solirubrobacter</taxon>
    </lineage>
</organism>
<dbReference type="PRINTS" id="PR00014">
    <property type="entry name" value="FNTYPEIII"/>
</dbReference>
<dbReference type="SMART" id="SM00060">
    <property type="entry name" value="FN3"/>
    <property type="match status" value="8"/>
</dbReference>
<evidence type="ECO:0000256" key="2">
    <source>
        <dbReference type="ARBA" id="ARBA00023295"/>
    </source>
</evidence>
<accession>A0A660LKK3</accession>
<reference evidence="6 7" key="1">
    <citation type="submission" date="2018-10" db="EMBL/GenBank/DDBJ databases">
        <title>Genomic Encyclopedia of Archaeal and Bacterial Type Strains, Phase II (KMG-II): from individual species to whole genera.</title>
        <authorList>
            <person name="Goeker M."/>
        </authorList>
    </citation>
    <scope>NUCLEOTIDE SEQUENCE [LARGE SCALE GENOMIC DNA]</scope>
    <source>
        <strain evidence="6 7">DSM 14954</strain>
    </source>
</reference>
<protein>
    <submittedName>
        <fullName evidence="6">Fibronectin type III domain protein</fullName>
    </submittedName>
</protein>
<keyword evidence="2" id="KW-0378">Hydrolase</keyword>
<dbReference type="Pfam" id="PF20254">
    <property type="entry name" value="DMFA2_C"/>
    <property type="match status" value="1"/>
</dbReference>
<proteinExistence type="predicted"/>
<dbReference type="PROSITE" id="PS50853">
    <property type="entry name" value="FN3"/>
    <property type="match status" value="8"/>
</dbReference>
<dbReference type="CDD" id="cd00063">
    <property type="entry name" value="FN3"/>
    <property type="match status" value="8"/>
</dbReference>
<dbReference type="InterPro" id="IPR025141">
    <property type="entry name" value="DUF4082"/>
</dbReference>
<dbReference type="EMBL" id="RBIL01000001">
    <property type="protein sequence ID" value="RKQ94104.1"/>
    <property type="molecule type" value="Genomic_DNA"/>
</dbReference>
<feature type="chain" id="PRO_5024854629" evidence="4">
    <location>
        <begin position="37"/>
        <end position="2205"/>
    </location>
</feature>
<dbReference type="InterPro" id="IPR036116">
    <property type="entry name" value="FN3_sf"/>
</dbReference>
<evidence type="ECO:0000313" key="6">
    <source>
        <dbReference type="EMBL" id="RKQ94104.1"/>
    </source>
</evidence>
<dbReference type="InterPro" id="IPR046540">
    <property type="entry name" value="DMFA2_C"/>
</dbReference>
<dbReference type="PANTHER" id="PTHR13817:SF151">
    <property type="entry name" value="TITIN"/>
    <property type="match status" value="1"/>
</dbReference>
<keyword evidence="4" id="KW-0732">Signal</keyword>
<dbReference type="Proteomes" id="UP000278962">
    <property type="component" value="Unassembled WGS sequence"/>
</dbReference>
<feature type="signal peptide" evidence="4">
    <location>
        <begin position="1"/>
        <end position="36"/>
    </location>
</feature>
<dbReference type="SUPFAM" id="SSF81296">
    <property type="entry name" value="E set domains"/>
    <property type="match status" value="1"/>
</dbReference>
<evidence type="ECO:0000256" key="4">
    <source>
        <dbReference type="SAM" id="SignalP"/>
    </source>
</evidence>
<dbReference type="InterPro" id="IPR013783">
    <property type="entry name" value="Ig-like_fold"/>
</dbReference>
<keyword evidence="7" id="KW-1185">Reference proteome</keyword>
<dbReference type="SUPFAM" id="SSF49265">
    <property type="entry name" value="Fibronectin type III"/>
    <property type="match status" value="4"/>
</dbReference>
<feature type="domain" description="Fibronectin type-III" evidence="5">
    <location>
        <begin position="1257"/>
        <end position="1351"/>
    </location>
</feature>
<keyword evidence="1" id="KW-0677">Repeat</keyword>
<feature type="compositionally biased region" description="Polar residues" evidence="3">
    <location>
        <begin position="1175"/>
        <end position="1184"/>
    </location>
</feature>
<gene>
    <name evidence="6" type="ORF">C8N24_3981</name>
</gene>
<feature type="domain" description="Fibronectin type-III" evidence="5">
    <location>
        <begin position="909"/>
        <end position="1003"/>
    </location>
</feature>
<evidence type="ECO:0000256" key="3">
    <source>
        <dbReference type="SAM" id="MobiDB-lite"/>
    </source>
</evidence>
<feature type="domain" description="Fibronectin type-III" evidence="5">
    <location>
        <begin position="1605"/>
        <end position="1699"/>
    </location>
</feature>
<feature type="domain" description="Fibronectin type-III" evidence="5">
    <location>
        <begin position="812"/>
        <end position="906"/>
    </location>
</feature>
<feature type="domain" description="Fibronectin type-III" evidence="5">
    <location>
        <begin position="1159"/>
        <end position="1254"/>
    </location>
</feature>
<comment type="caution">
    <text evidence="6">The sequence shown here is derived from an EMBL/GenBank/DDBJ whole genome shotgun (WGS) entry which is preliminary data.</text>
</comment>
<dbReference type="GO" id="GO:0016798">
    <property type="term" value="F:hydrolase activity, acting on glycosyl bonds"/>
    <property type="evidence" value="ECO:0007669"/>
    <property type="project" value="UniProtKB-KW"/>
</dbReference>
<evidence type="ECO:0000259" key="5">
    <source>
        <dbReference type="PROSITE" id="PS50853"/>
    </source>
</evidence>
<dbReference type="InterPro" id="IPR014756">
    <property type="entry name" value="Ig_E-set"/>
</dbReference>
<feature type="domain" description="Fibronectin type-III" evidence="5">
    <location>
        <begin position="1952"/>
        <end position="2045"/>
    </location>
</feature>
<dbReference type="Gene3D" id="2.60.40.650">
    <property type="match status" value="1"/>
</dbReference>
<feature type="domain" description="Fibronectin type-III" evidence="5">
    <location>
        <begin position="1857"/>
        <end position="1951"/>
    </location>
</feature>
<dbReference type="InterPro" id="IPR050964">
    <property type="entry name" value="Striated_Muscle_Regulatory"/>
</dbReference>
<dbReference type="InterPro" id="IPR003961">
    <property type="entry name" value="FN3_dom"/>
</dbReference>
<sequence length="2205" mass="226331">MEASRGLVTSTLTRCLVAVAAAVVLLAAYSTTDALAACANPVACENALQGTPQENWYNARESEAIQGFATQMSVNKGQTIDFKIKSELASYTIDVLRLGYYDGDGARMMRENLPHNATATTQPSCKTFGTGTAQANTGLIDCGNWAVTASWQVPTDAVSGVYIAHLVDAEGRGSRIIFVVRDDARSSAVVVQTSDATWQAYNTYGGNSLYTCSVECPDGTPLSYKAAYKVSYNRPLITEDQSALFTGAEYSLIRFLEQNGYDASYISGVDTEVRGNELLDHRLFISSGHDEYWSATQRTNMEQARDAGVNMAFLTGNEGFWKTRYEPSADGSNTPARTLVSYKDTHFPAQVDPVSWTGTWRDPRYTLAGAGVTPENALTGQSFIVNSGTSEITVPYAFRNLRQWRNTDVANLTQSTQSVTLGDDTLGYEWDEDPDNGFRPAGAFRFSATTVPNVEVFTDFGSTTKFGQTATHNMTMYKTASGARVWGSGTVQWAWGLSEWNGTGANPDRNMQQATVNIFADMDAQATTRIPTLSAATKTTDTSAPTATVSVASTVSDGSVVTITGTATDSGGGTVAGVEVSTDGGATWHPATTGTTSWTYRWVAHGSPTSTIKARATDDSGNIGAATAGTNVTVTCPCSMWGTNVTPAATSVDSGDAAPIEVGVKFRASVLGTVSGIRFYKGAANTGTHVGSLWDANGQILANATFQSESASGWQSVTFSSPVTIQPNTTYIASYHAPNGHYSATRDYFWRINSPGPSGGGTYGAPPLQALKATGTTQVNGVFAYSGGPTFPDQSYAAANYWVDVSFTPTPAPGQVTNVVATSGGRTSANLTWTPPASGGTVSSFKITPYIGANAQAPITVPADGDSHATVTGLTTGTTYTFRVQAVNYNGTGLASPASNAVTPLVPVAPASPSGVVARPATKSALVTWTPAATDGDSAITGQTVTPYDGAVAQTPIAVGPSATSVTVPGLTNGTAYTFRVSATNAVGASPQSAASAPATPQSTLFDFATPTTVDAGDPWSAEYGVKFKPEHDGKVTGVRFYKSAANTGTHIGSLWQLDGTKLSSATFTNETASGWQSVTFATPIDVTAGTTYIASYFTPSGHPSVTSGAFASALENGPLEGIATSESANGLYLYTSSSTAPTQSFNGTSYGVDVLFALPRPGQVTDVSADESGRTSATVQWTAPTGDGPVESYRVTPYVGANAQTPKTVPASATSTTVTGLTTGTTYTFRVQAVNANGAGPASDPSNAVTPSVPVPPSAPTNVVARPATGSAQLSWALATGDGDSPITGQTVTPYVGAVAQTPIEVGPSATSLTVNDLTNGTAYTFRVSATNGVGTGPQSAASASVTPQTTLFDFGTPAIIDADDPWAGEYGIKFKPKHDGWVTGVRFYKAAANTGTHIGSLWNAAGSKITSATFTNETATGWQSVTFPSPIAVTAGTTYVASYFTPTGHPSVTSGARSSVVSNGALESIANATSPNGLYVYSATSTFPTLSYAATDYGVDVMFALPQPGQPTAVTAQAAGRTSVIVDWTPPASGGPVETYKVIPYVGSTPQTAKTVTGPTSDTTITGLTSGTTYTFRVQAVNANGTGPLSAASGSVTPDQPVVPTAPTGVGVRPATQSVRVSWTPSDHDGDSAITGQTVTPYIGATAQTPVQVSAAATAVTIDGLTNGTAYTFRVTATNGVGTSPQSTASASVTPQSTLFDFDVPQTVDAGDAWPAEYGVKFKPKHDGWVTGIRFYKSAANTGTHTGSLWNAAGDRIGNATFTNESATGWQSVTFASPVQVTAGTTYVASYFTPTGHPSITAGAFTLPVDRGPLQTIANSVSANGLFLYSATSALPTQSFNATHYGVDVLFAMTLPGQVTGVTATAGQRSATVSWTAPSGGGVVTQYKVTPYIGANAQTPTTVTAPSTSTTMTGLTAGTAYTFRVQAINPGGVGPVSAASSAVTPTAPTAPAVPSGVTATGDSKAAIVRWTAPADGGSAITGYTITPYIGAAAQTPVNAGASATSARISGLTNHTAYTFRVSATNAIGTGTASAATAAVTPRASLFEGATPGGSLDSGDTDSIVVGVKFTAEVDGFVTGVRFYKSAANTGTHIGSLWTADGQHRASAPFTNETATGWQAVTFPTPVAVTAGTVYVVSYLAPNGHYSAIGSGFATAGVDNAPLHALASTTSPNGVYAYSATSVFPSEMYNSTNYSVDVLFAPGA</sequence>
<dbReference type="Gene3D" id="2.60.40.10">
    <property type="entry name" value="Immunoglobulins"/>
    <property type="match status" value="8"/>
</dbReference>
<dbReference type="Pfam" id="PF13313">
    <property type="entry name" value="DUF4082"/>
    <property type="match status" value="5"/>
</dbReference>
<dbReference type="Pfam" id="PF00041">
    <property type="entry name" value="fn3"/>
    <property type="match status" value="8"/>
</dbReference>
<dbReference type="PANTHER" id="PTHR13817">
    <property type="entry name" value="TITIN"/>
    <property type="match status" value="1"/>
</dbReference>
<feature type="domain" description="Fibronectin type-III" evidence="5">
    <location>
        <begin position="1512"/>
        <end position="1603"/>
    </location>
</feature>
<name>A0A660LKK3_9ACTN</name>
<evidence type="ECO:0000313" key="7">
    <source>
        <dbReference type="Proteomes" id="UP000278962"/>
    </source>
</evidence>
<evidence type="ECO:0000256" key="1">
    <source>
        <dbReference type="ARBA" id="ARBA00022737"/>
    </source>
</evidence>
<keyword evidence="2" id="KW-0326">Glycosidase</keyword>
<feature type="region of interest" description="Disordered" evidence="3">
    <location>
        <begin position="1166"/>
        <end position="1189"/>
    </location>
</feature>